<dbReference type="GO" id="GO:0016818">
    <property type="term" value="F:hydrolase activity, acting on acid anhydrides, in phosphorus-containing anhydrides"/>
    <property type="evidence" value="ECO:0007669"/>
    <property type="project" value="InterPro"/>
</dbReference>
<dbReference type="InterPro" id="IPR014905">
    <property type="entry name" value="HIRAN"/>
</dbReference>
<dbReference type="PROSITE" id="PS50089">
    <property type="entry name" value="ZF_RING_2"/>
    <property type="match status" value="1"/>
</dbReference>
<dbReference type="GO" id="GO:0008094">
    <property type="term" value="F:ATP-dependent activity, acting on DNA"/>
    <property type="evidence" value="ECO:0007669"/>
    <property type="project" value="TreeGrafter"/>
</dbReference>
<evidence type="ECO:0000256" key="3">
    <source>
        <dbReference type="ARBA" id="ARBA00022723"/>
    </source>
</evidence>
<dbReference type="Gene3D" id="3.40.50.10810">
    <property type="entry name" value="Tandem AAA-ATPase domain"/>
    <property type="match status" value="2"/>
</dbReference>
<proteinExistence type="inferred from homology"/>
<keyword evidence="7" id="KW-0347">Helicase</keyword>
<dbReference type="Proteomes" id="UP000655225">
    <property type="component" value="Unassembled WGS sequence"/>
</dbReference>
<dbReference type="PROSITE" id="PS51192">
    <property type="entry name" value="HELICASE_ATP_BIND_1"/>
    <property type="match status" value="1"/>
</dbReference>
<evidence type="ECO:0000256" key="6">
    <source>
        <dbReference type="ARBA" id="ARBA00022801"/>
    </source>
</evidence>
<dbReference type="InterPro" id="IPR049730">
    <property type="entry name" value="SNF2/RAD54-like_C"/>
</dbReference>
<comment type="similarity">
    <text evidence="2">Belongs to the SNF2/RAD54 helicase family. RAD16 subfamily.</text>
</comment>
<feature type="domain" description="Helicase ATP-binding" evidence="14">
    <location>
        <begin position="249"/>
        <end position="483"/>
    </location>
</feature>
<protein>
    <submittedName>
        <fullName evidence="16">Uncharacterized protein</fullName>
    </submittedName>
</protein>
<keyword evidence="3" id="KW-0479">Metal-binding</keyword>
<feature type="compositionally biased region" description="Polar residues" evidence="12">
    <location>
        <begin position="1000"/>
        <end position="1012"/>
    </location>
</feature>
<dbReference type="InterPro" id="IPR013083">
    <property type="entry name" value="Znf_RING/FYVE/PHD"/>
</dbReference>
<comment type="caution">
    <text evidence="16">The sequence shown here is derived from an EMBL/GenBank/DDBJ whole genome shotgun (WGS) entry which is preliminary data.</text>
</comment>
<dbReference type="SUPFAM" id="SSF52540">
    <property type="entry name" value="P-loop containing nucleoside triphosphate hydrolases"/>
    <property type="match status" value="2"/>
</dbReference>
<dbReference type="InterPro" id="IPR014001">
    <property type="entry name" value="Helicase_ATP-bd"/>
</dbReference>
<dbReference type="GO" id="GO:0006281">
    <property type="term" value="P:DNA repair"/>
    <property type="evidence" value="ECO:0007669"/>
    <property type="project" value="TreeGrafter"/>
</dbReference>
<dbReference type="SMART" id="SM00490">
    <property type="entry name" value="HELICc"/>
    <property type="match status" value="1"/>
</dbReference>
<keyword evidence="5 11" id="KW-0863">Zinc-finger</keyword>
<feature type="region of interest" description="Disordered" evidence="12">
    <location>
        <begin position="992"/>
        <end position="1012"/>
    </location>
</feature>
<evidence type="ECO:0000256" key="4">
    <source>
        <dbReference type="ARBA" id="ARBA00022741"/>
    </source>
</evidence>
<dbReference type="OMA" id="DMTLIVC"/>
<keyword evidence="17" id="KW-1185">Reference proteome</keyword>
<dbReference type="GO" id="GO:0005634">
    <property type="term" value="C:nucleus"/>
    <property type="evidence" value="ECO:0007669"/>
    <property type="project" value="UniProtKB-SubCell"/>
</dbReference>
<evidence type="ECO:0000256" key="12">
    <source>
        <dbReference type="SAM" id="MobiDB-lite"/>
    </source>
</evidence>
<dbReference type="CDD" id="cd16509">
    <property type="entry name" value="RING-HC_HLTF"/>
    <property type="match status" value="1"/>
</dbReference>
<feature type="region of interest" description="Disordered" evidence="12">
    <location>
        <begin position="310"/>
        <end position="332"/>
    </location>
</feature>
<dbReference type="InterPro" id="IPR017907">
    <property type="entry name" value="Znf_RING_CS"/>
</dbReference>
<evidence type="ECO:0000259" key="13">
    <source>
        <dbReference type="PROSITE" id="PS50089"/>
    </source>
</evidence>
<dbReference type="GO" id="GO:0004386">
    <property type="term" value="F:helicase activity"/>
    <property type="evidence" value="ECO:0007669"/>
    <property type="project" value="UniProtKB-KW"/>
</dbReference>
<evidence type="ECO:0000256" key="8">
    <source>
        <dbReference type="ARBA" id="ARBA00022833"/>
    </source>
</evidence>
<evidence type="ECO:0000256" key="1">
    <source>
        <dbReference type="ARBA" id="ARBA00004123"/>
    </source>
</evidence>
<dbReference type="PANTHER" id="PTHR45626">
    <property type="entry name" value="TRANSCRIPTION TERMINATION FACTOR 2-RELATED"/>
    <property type="match status" value="1"/>
</dbReference>
<dbReference type="Pfam" id="PF00176">
    <property type="entry name" value="SNF2-rel_dom"/>
    <property type="match status" value="1"/>
</dbReference>
<keyword evidence="8" id="KW-0862">Zinc</keyword>
<dbReference type="GO" id="GO:0008270">
    <property type="term" value="F:zinc ion binding"/>
    <property type="evidence" value="ECO:0007669"/>
    <property type="project" value="UniProtKB-KW"/>
</dbReference>
<dbReference type="AlphaFoldDB" id="A0A834Z2L5"/>
<feature type="compositionally biased region" description="Basic and acidic residues" evidence="12">
    <location>
        <begin position="660"/>
        <end position="673"/>
    </location>
</feature>
<feature type="domain" description="RING-type" evidence="13">
    <location>
        <begin position="943"/>
        <end position="982"/>
    </location>
</feature>
<evidence type="ECO:0000313" key="17">
    <source>
        <dbReference type="Proteomes" id="UP000655225"/>
    </source>
</evidence>
<comment type="subcellular location">
    <subcellularLocation>
        <location evidence="1">Nucleus</location>
    </subcellularLocation>
</comment>
<dbReference type="SMART" id="SM00487">
    <property type="entry name" value="DEXDc"/>
    <property type="match status" value="1"/>
</dbReference>
<dbReference type="InterPro" id="IPR001841">
    <property type="entry name" value="Znf_RING"/>
</dbReference>
<dbReference type="PANTHER" id="PTHR45626:SF17">
    <property type="entry name" value="HELICASE-LIKE TRANSCRIPTION FACTOR"/>
    <property type="match status" value="1"/>
</dbReference>
<gene>
    <name evidence="16" type="ORF">HHK36_017131</name>
</gene>
<dbReference type="SMART" id="SM00184">
    <property type="entry name" value="RING"/>
    <property type="match status" value="1"/>
</dbReference>
<dbReference type="SUPFAM" id="SSF57850">
    <property type="entry name" value="RING/U-box"/>
    <property type="match status" value="1"/>
</dbReference>
<reference evidence="16 17" key="1">
    <citation type="submission" date="2020-04" db="EMBL/GenBank/DDBJ databases">
        <title>Plant Genome Project.</title>
        <authorList>
            <person name="Zhang R.-G."/>
        </authorList>
    </citation>
    <scope>NUCLEOTIDE SEQUENCE [LARGE SCALE GENOMIC DNA]</scope>
    <source>
        <strain evidence="16">YNK0</strain>
        <tissue evidence="16">Leaf</tissue>
    </source>
</reference>
<keyword evidence="10" id="KW-0539">Nucleus</keyword>
<name>A0A834Z2L5_TETSI</name>
<dbReference type="GO" id="GO:0003676">
    <property type="term" value="F:nucleic acid binding"/>
    <property type="evidence" value="ECO:0007669"/>
    <property type="project" value="InterPro"/>
</dbReference>
<evidence type="ECO:0000313" key="16">
    <source>
        <dbReference type="EMBL" id="KAF8398205.1"/>
    </source>
</evidence>
<dbReference type="EMBL" id="JABCRI010000011">
    <property type="protein sequence ID" value="KAF8398205.1"/>
    <property type="molecule type" value="Genomic_DNA"/>
</dbReference>
<keyword evidence="4" id="KW-0547">Nucleotide-binding</keyword>
<dbReference type="InterPro" id="IPR038718">
    <property type="entry name" value="SNF2-like_sf"/>
</dbReference>
<evidence type="ECO:0000256" key="5">
    <source>
        <dbReference type="ARBA" id="ARBA00022771"/>
    </source>
</evidence>
<organism evidence="16 17">
    <name type="scientific">Tetracentron sinense</name>
    <name type="common">Spur-leaf</name>
    <dbReference type="NCBI Taxonomy" id="13715"/>
    <lineage>
        <taxon>Eukaryota</taxon>
        <taxon>Viridiplantae</taxon>
        <taxon>Streptophyta</taxon>
        <taxon>Embryophyta</taxon>
        <taxon>Tracheophyta</taxon>
        <taxon>Spermatophyta</taxon>
        <taxon>Magnoliopsida</taxon>
        <taxon>Trochodendrales</taxon>
        <taxon>Trochodendraceae</taxon>
        <taxon>Tetracentron</taxon>
    </lineage>
</organism>
<dbReference type="Gene3D" id="3.30.40.10">
    <property type="entry name" value="Zinc/RING finger domain, C3HC4 (zinc finger)"/>
    <property type="match status" value="1"/>
</dbReference>
<evidence type="ECO:0000256" key="7">
    <source>
        <dbReference type="ARBA" id="ARBA00022806"/>
    </source>
</evidence>
<dbReference type="GO" id="GO:0005524">
    <property type="term" value="F:ATP binding"/>
    <property type="evidence" value="ECO:0007669"/>
    <property type="project" value="UniProtKB-KW"/>
</dbReference>
<evidence type="ECO:0000259" key="14">
    <source>
        <dbReference type="PROSITE" id="PS51192"/>
    </source>
</evidence>
<dbReference type="Pfam" id="PF00271">
    <property type="entry name" value="Helicase_C"/>
    <property type="match status" value="1"/>
</dbReference>
<dbReference type="InterPro" id="IPR000330">
    <property type="entry name" value="SNF2_N"/>
</dbReference>
<evidence type="ECO:0000256" key="9">
    <source>
        <dbReference type="ARBA" id="ARBA00022840"/>
    </source>
</evidence>
<keyword evidence="6" id="KW-0378">Hydrolase</keyword>
<dbReference type="CDD" id="cd18793">
    <property type="entry name" value="SF2_C_SNF"/>
    <property type="match status" value="1"/>
</dbReference>
<evidence type="ECO:0000256" key="10">
    <source>
        <dbReference type="ARBA" id="ARBA00023242"/>
    </source>
</evidence>
<evidence type="ECO:0000256" key="11">
    <source>
        <dbReference type="PROSITE-ProRule" id="PRU00175"/>
    </source>
</evidence>
<dbReference type="Gene3D" id="3.40.50.300">
    <property type="entry name" value="P-loop containing nucleotide triphosphate hydrolases"/>
    <property type="match status" value="1"/>
</dbReference>
<sequence>MTLDLWEESRIQEEEDEIQASPSQSPYLSSSGDTFMVGFVIVNIVGLQHYSGTISGREMVGLVREPLNSFDANAIKVLNTRTIQVGHIERSAAAVLSPLVDSNIITVEGIVPNTPGNRFRYKLPCQIHIFARIDAFPNVKRAISRGGLQLISESDPSFALSESVIVKEGKSKKELRNLDEIFKLVGDENKRGGREILEPPKDVIKSELFLHQKEGLGWLVDRENSCELPPFWEEKEGVYVNVLTNYQTDKRPEPLRGGIFADDMGLGKTLTLLSLIALNKPVRTHHGRNVDHLEEGAEEDDRLCLLVGKKSKKGKSSKKVTGSRKKPKLNDAHMDNKVSGELMGETYESSSALVPKTTLIVCPPSVFSTWITQLAEHTKAGSFKVYMYYGERTRDAEELQKCDIVLTTYSTLAAEENWRDSPVKKIEWWRVILDEAHLIKNPAAQQSKAVTALKATRRWVVTGTPIQNGSFDLFSLMAFLRFEPFSIKSYWESLVQRPLDLGNQNGLSRLQTVRREKWDCEGGPFPASVIKVSPGHLVSTCMRGLKHVLASGCVGCPNPDKVLMATISLRRTKEKGLIGLPSKTVETHFVELSVEEREQYEQMEAEAKNVVQDYIYANSVVRNYSTVLGIILRLRQICNDVALCPSDIRSLLPSNNIEGGPERKEESKQEKKAASKTRKKAHIKSDFFRPGALRVENSRKLPPLFALEPSWANQAQNHGYLRGLAVLPPPGPVSPKGYVIDDSEDIVDSDDIDDDLDTELLTITNALCTSPLTLSSWPNEGQSKPNEGQSNELLGGLGKLNTKVEQRGNFGVLSQEGLGWPVSDHLPIITSTGGWLVKLQLVKANMMVWSESTFGLLGEVKQRILEDIGKISLIKEVRNLEADEELADDRTGSPHKYNIVSNSSHYGYNDVYSLNWKLADVSSNPELLKKMVSILQDGDDFDCPICISPPTKTIITCCAHIFCRSCILKTLKRTNPRCPLCRRPLSESDLFSAPPEPSECDNQGIPSSGRTTSSKVSALLKLLVESRDENPTTKSVVFSQFRKMLILLEEPLKEAGFGILRLDGSMSAKRRAQVIKEFGVRGSDAPTVLLASLRASGTGINLTVASRVYLFEPWWNPAVEEQAMDRVHRIGQKDDVKIVRMIARNSIEERILELQERKKKLARDAFGKRSAKDRREIGVDDLRTLMSL</sequence>
<dbReference type="Gene3D" id="3.30.70.2330">
    <property type="match status" value="1"/>
</dbReference>
<evidence type="ECO:0000259" key="15">
    <source>
        <dbReference type="PROSITE" id="PS51194"/>
    </source>
</evidence>
<accession>A0A834Z2L5</accession>
<dbReference type="InterPro" id="IPR001650">
    <property type="entry name" value="Helicase_C-like"/>
</dbReference>
<dbReference type="Pfam" id="PF13639">
    <property type="entry name" value="zf-RING_2"/>
    <property type="match status" value="1"/>
</dbReference>
<feature type="compositionally biased region" description="Basic residues" evidence="12">
    <location>
        <begin position="310"/>
        <end position="327"/>
    </location>
</feature>
<feature type="domain" description="Helicase C-terminal" evidence="15">
    <location>
        <begin position="1018"/>
        <end position="1183"/>
    </location>
</feature>
<dbReference type="OrthoDB" id="448448at2759"/>
<dbReference type="InterPro" id="IPR027417">
    <property type="entry name" value="P-loop_NTPase"/>
</dbReference>
<evidence type="ECO:0000256" key="2">
    <source>
        <dbReference type="ARBA" id="ARBA00008438"/>
    </source>
</evidence>
<dbReference type="PROSITE" id="PS00518">
    <property type="entry name" value="ZF_RING_1"/>
    <property type="match status" value="1"/>
</dbReference>
<dbReference type="SMART" id="SM00910">
    <property type="entry name" value="HIRAN"/>
    <property type="match status" value="1"/>
</dbReference>
<dbReference type="InterPro" id="IPR050628">
    <property type="entry name" value="SNF2_RAD54_helicase_TF"/>
</dbReference>
<dbReference type="PROSITE" id="PS51194">
    <property type="entry name" value="HELICASE_CTER"/>
    <property type="match status" value="1"/>
</dbReference>
<dbReference type="Pfam" id="PF08797">
    <property type="entry name" value="HIRAN"/>
    <property type="match status" value="1"/>
</dbReference>
<feature type="region of interest" description="Disordered" evidence="12">
    <location>
        <begin position="654"/>
        <end position="681"/>
    </location>
</feature>
<keyword evidence="9" id="KW-0067">ATP-binding</keyword>